<evidence type="ECO:0000256" key="5">
    <source>
        <dbReference type="ARBA" id="ARBA00022691"/>
    </source>
</evidence>
<protein>
    <recommendedName>
        <fullName evidence="10">tRNA 5-methylaminomethyl-2-thiouridine biosynthesis bifunctional protein MnmC</fullName>
        <shortName evidence="10">tRNA mnm(5)s(2)U biosynthesis bifunctional protein</shortName>
    </recommendedName>
    <domain>
        <recommendedName>
            <fullName evidence="10">tRNA (mnm(5)s(2)U34)-methyltransferase</fullName>
            <ecNumber evidence="10">2.1.1.61</ecNumber>
        </recommendedName>
    </domain>
    <domain>
        <recommendedName>
            <fullName evidence="10">FAD-dependent cmnm(5)s(2)U34 oxidoreductase</fullName>
            <ecNumber evidence="10">1.5.-.-</ecNumber>
        </recommendedName>
    </domain>
</protein>
<dbReference type="SUPFAM" id="SSF51905">
    <property type="entry name" value="FAD/NAD(P)-binding domain"/>
    <property type="match status" value="1"/>
</dbReference>
<evidence type="ECO:0000313" key="13">
    <source>
        <dbReference type="EMBL" id="UZW75941.1"/>
    </source>
</evidence>
<dbReference type="GO" id="GO:0005737">
    <property type="term" value="C:cytoplasm"/>
    <property type="evidence" value="ECO:0007669"/>
    <property type="project" value="UniProtKB-SubCell"/>
</dbReference>
<dbReference type="Pfam" id="PF01266">
    <property type="entry name" value="DAO"/>
    <property type="match status" value="1"/>
</dbReference>
<dbReference type="InterPro" id="IPR047785">
    <property type="entry name" value="tRNA_MNMC2"/>
</dbReference>
<keyword evidence="6 10" id="KW-0819">tRNA processing</keyword>
<comment type="catalytic activity">
    <reaction evidence="10">
        <text>5-aminomethyl-2-thiouridine(34) in tRNA + S-adenosyl-L-methionine = 5-methylaminomethyl-2-thiouridine(34) in tRNA + S-adenosyl-L-homocysteine + H(+)</text>
        <dbReference type="Rhea" id="RHEA:19569"/>
        <dbReference type="Rhea" id="RHEA-COMP:10195"/>
        <dbReference type="Rhea" id="RHEA-COMP:10197"/>
        <dbReference type="ChEBI" id="CHEBI:15378"/>
        <dbReference type="ChEBI" id="CHEBI:57856"/>
        <dbReference type="ChEBI" id="CHEBI:59789"/>
        <dbReference type="ChEBI" id="CHEBI:74454"/>
        <dbReference type="ChEBI" id="CHEBI:74455"/>
        <dbReference type="EC" id="2.1.1.61"/>
    </reaction>
</comment>
<comment type="cofactor">
    <cofactor evidence="10">
        <name>FAD</name>
        <dbReference type="ChEBI" id="CHEBI:57692"/>
    </cofactor>
</comment>
<dbReference type="Proteomes" id="UP001164472">
    <property type="component" value="Chromosome"/>
</dbReference>
<keyword evidence="1 10" id="KW-0963">Cytoplasm</keyword>
<dbReference type="Gene3D" id="3.40.50.150">
    <property type="entry name" value="Vaccinia Virus protein VP39"/>
    <property type="match status" value="1"/>
</dbReference>
<dbReference type="Gene3D" id="3.30.9.10">
    <property type="entry name" value="D-Amino Acid Oxidase, subunit A, domain 2"/>
    <property type="match status" value="1"/>
</dbReference>
<evidence type="ECO:0000259" key="12">
    <source>
        <dbReference type="Pfam" id="PF05430"/>
    </source>
</evidence>
<sequence length="673" mass="74539">MQLPSVPTADLIWDEVGHPISKLHDDVYYSRENGLEETQYVFLDNNLVGQRIQEVGKRPHLTVAELGFGTGLNFLCSWNEWRSKRKNGGVVPLHFVSVENTPLLVSDLTKALANWPSLSHLSSQLIEQYPLPVKGCHRLVFEQGFVTLTLYIGDAEEQYDQALFLADAWFLDGFAPHKSREMWSDKLFEVIGRHSADEATFSTFSIAGVIRRGMQQAGFNVIKVPGFGRKKEMLAGNFKANSNLSLNQQLDHPWFKGSLGTPKTRAACDYDAVVVGAGLAGATTATALAARGLSVLVVEKQSEPGKGGSGNLQGALYNKFSSDFNVQSEYALSNLLFSQSYYQRLQQHSNTLFWNRCGLIQVAWNDKEHKKQADILNKNQYPKALLEPVDSSRATLLAGVSLNHGGLYFPNSGWVAPKKLCAELLSNSAISTRYNTEITTLTQDPKSALWSLMDSNQQTVATTPNIIVCSASDAKAFKQLEHLRVKPIRGQVSVVSSTGNYPLQTVLCGEGYISPKDNNKFCFGATFDLKNDHCQELEADHHKNIAQLTQWLHSAKQLLSDEQIQTLEGRASQRCSSPDYVPIIGKAPKFEEQMTRFAKLRHDAKAKFETSGAYHEGLFVNIAHGSKGLSSCPLAAEFIASQLCNEPSPVSSDIVKAINPSRFIIRDLIRRKL</sequence>
<proteinExistence type="inferred from homology"/>
<comment type="similarity">
    <text evidence="10">In the C-terminal section; belongs to the DAO family.</text>
</comment>
<accession>A0A9E8HSX4</accession>
<dbReference type="HAMAP" id="MF_01102">
    <property type="entry name" value="MnmC"/>
    <property type="match status" value="1"/>
</dbReference>
<keyword evidence="5 10" id="KW-0949">S-adenosyl-L-methionine</keyword>
<evidence type="ECO:0000256" key="1">
    <source>
        <dbReference type="ARBA" id="ARBA00022490"/>
    </source>
</evidence>
<keyword evidence="7 10" id="KW-0274">FAD</keyword>
<organism evidence="13 14">
    <name type="scientific">Alkalimarinus sediminis</name>
    <dbReference type="NCBI Taxonomy" id="1632866"/>
    <lineage>
        <taxon>Bacteria</taxon>
        <taxon>Pseudomonadati</taxon>
        <taxon>Pseudomonadota</taxon>
        <taxon>Gammaproteobacteria</taxon>
        <taxon>Alteromonadales</taxon>
        <taxon>Alteromonadaceae</taxon>
        <taxon>Alkalimarinus</taxon>
    </lineage>
</organism>
<dbReference type="NCBIfam" id="NF002481">
    <property type="entry name" value="PRK01747.1-2"/>
    <property type="match status" value="1"/>
</dbReference>
<evidence type="ECO:0000259" key="11">
    <source>
        <dbReference type="Pfam" id="PF01266"/>
    </source>
</evidence>
<dbReference type="InterPro" id="IPR029063">
    <property type="entry name" value="SAM-dependent_MTases_sf"/>
</dbReference>
<name>A0A9E8HSX4_9ALTE</name>
<dbReference type="InterPro" id="IPR017610">
    <property type="entry name" value="tRNA_S-uridine_synth_MnmC_C"/>
</dbReference>
<dbReference type="PANTHER" id="PTHR13847:SF283">
    <property type="entry name" value="TRNA 5-METHYLAMINOMETHYL-2-THIOURIDINE BIOSYNTHESIS BIFUNCTIONAL PROTEIN MNMC"/>
    <property type="match status" value="1"/>
</dbReference>
<dbReference type="InterPro" id="IPR023032">
    <property type="entry name" value="tRNA_MAMT_biosynth_bifunc_MnmC"/>
</dbReference>
<dbReference type="InterPro" id="IPR006076">
    <property type="entry name" value="FAD-dep_OxRdtase"/>
</dbReference>
<dbReference type="NCBIfam" id="TIGR03197">
    <property type="entry name" value="MnmC_Cterm"/>
    <property type="match status" value="1"/>
</dbReference>
<dbReference type="NCBIfam" id="NF033855">
    <property type="entry name" value="tRNA_MNMC2"/>
    <property type="match status" value="1"/>
</dbReference>
<dbReference type="EMBL" id="CP101527">
    <property type="protein sequence ID" value="UZW75941.1"/>
    <property type="molecule type" value="Genomic_DNA"/>
</dbReference>
<dbReference type="PANTHER" id="PTHR13847">
    <property type="entry name" value="SARCOSINE DEHYDROGENASE-RELATED"/>
    <property type="match status" value="1"/>
</dbReference>
<feature type="region of interest" description="FAD-dependent cmnm(5)s(2)U34 oxidoreductase" evidence="10">
    <location>
        <begin position="275"/>
        <end position="673"/>
    </location>
</feature>
<evidence type="ECO:0000256" key="9">
    <source>
        <dbReference type="ARBA" id="ARBA00023268"/>
    </source>
</evidence>
<keyword evidence="14" id="KW-1185">Reference proteome</keyword>
<evidence type="ECO:0000256" key="6">
    <source>
        <dbReference type="ARBA" id="ARBA00022694"/>
    </source>
</evidence>
<dbReference type="GO" id="GO:0016645">
    <property type="term" value="F:oxidoreductase activity, acting on the CH-NH group of donors"/>
    <property type="evidence" value="ECO:0007669"/>
    <property type="project" value="InterPro"/>
</dbReference>
<evidence type="ECO:0000256" key="4">
    <source>
        <dbReference type="ARBA" id="ARBA00022679"/>
    </source>
</evidence>
<evidence type="ECO:0000256" key="10">
    <source>
        <dbReference type="HAMAP-Rule" id="MF_01102"/>
    </source>
</evidence>
<feature type="domain" description="FAD dependent oxidoreductase" evidence="11">
    <location>
        <begin position="271"/>
        <end position="641"/>
    </location>
</feature>
<keyword evidence="3 10" id="KW-0285">Flavoprotein</keyword>
<evidence type="ECO:0000313" key="14">
    <source>
        <dbReference type="Proteomes" id="UP001164472"/>
    </source>
</evidence>
<keyword evidence="9 10" id="KW-0511">Multifunctional enzyme</keyword>
<feature type="region of interest" description="tRNA (mnm(5)s(2)U34)-methyltransferase" evidence="10">
    <location>
        <begin position="1"/>
        <end position="239"/>
    </location>
</feature>
<dbReference type="GO" id="GO:0050660">
    <property type="term" value="F:flavin adenine dinucleotide binding"/>
    <property type="evidence" value="ECO:0007669"/>
    <property type="project" value="UniProtKB-UniRule"/>
</dbReference>
<comment type="function">
    <text evidence="10">Catalyzes the last two steps in the biosynthesis of 5-methylaminomethyl-2-thiouridine (mnm(5)s(2)U) at the wobble position (U34) in tRNA. Catalyzes the FAD-dependent demodification of cmnm(5)s(2)U34 to nm(5)s(2)U34, followed by the transfer of a methyl group from S-adenosyl-L-methionine to nm(5)s(2)U34, to form mnm(5)s(2)U34.</text>
</comment>
<dbReference type="InterPro" id="IPR036188">
    <property type="entry name" value="FAD/NAD-bd_sf"/>
</dbReference>
<dbReference type="KEGG" id="asem:NNL22_05000"/>
<evidence type="ECO:0000256" key="8">
    <source>
        <dbReference type="ARBA" id="ARBA00023002"/>
    </source>
</evidence>
<evidence type="ECO:0000256" key="3">
    <source>
        <dbReference type="ARBA" id="ARBA00022630"/>
    </source>
</evidence>
<evidence type="ECO:0000256" key="7">
    <source>
        <dbReference type="ARBA" id="ARBA00022827"/>
    </source>
</evidence>
<feature type="domain" description="MnmC-like methyltransferase" evidence="12">
    <location>
        <begin position="118"/>
        <end position="237"/>
    </location>
</feature>
<dbReference type="EC" id="1.5.-.-" evidence="10"/>
<dbReference type="AlphaFoldDB" id="A0A9E8HSX4"/>
<dbReference type="GO" id="GO:0002097">
    <property type="term" value="P:tRNA wobble base modification"/>
    <property type="evidence" value="ECO:0007669"/>
    <property type="project" value="UniProtKB-UniRule"/>
</dbReference>
<keyword evidence="4 10" id="KW-0808">Transferase</keyword>
<comment type="subcellular location">
    <subcellularLocation>
        <location evidence="10">Cytoplasm</location>
    </subcellularLocation>
</comment>
<gene>
    <name evidence="10 13" type="primary">mnmC</name>
    <name evidence="13" type="ORF">NNL22_05000</name>
</gene>
<dbReference type="InterPro" id="IPR008471">
    <property type="entry name" value="MnmC-like_methylTransf"/>
</dbReference>
<dbReference type="Gene3D" id="3.50.50.60">
    <property type="entry name" value="FAD/NAD(P)-binding domain"/>
    <property type="match status" value="1"/>
</dbReference>
<dbReference type="GO" id="GO:0004808">
    <property type="term" value="F:tRNA (5-methylaminomethyl-2-thiouridylate)(34)-methyltransferase activity"/>
    <property type="evidence" value="ECO:0007669"/>
    <property type="project" value="UniProtKB-EC"/>
</dbReference>
<keyword evidence="8 10" id="KW-0560">Oxidoreductase</keyword>
<dbReference type="Pfam" id="PF05430">
    <property type="entry name" value="Methyltransf_30"/>
    <property type="match status" value="1"/>
</dbReference>
<dbReference type="GO" id="GO:0032259">
    <property type="term" value="P:methylation"/>
    <property type="evidence" value="ECO:0007669"/>
    <property type="project" value="UniProtKB-KW"/>
</dbReference>
<dbReference type="EC" id="2.1.1.61" evidence="10"/>
<dbReference type="RefSeq" id="WP_251811690.1">
    <property type="nucleotide sequence ID" value="NZ_CP101527.1"/>
</dbReference>
<evidence type="ECO:0000256" key="2">
    <source>
        <dbReference type="ARBA" id="ARBA00022603"/>
    </source>
</evidence>
<keyword evidence="2 10" id="KW-0489">Methyltransferase</keyword>
<comment type="similarity">
    <text evidence="10">In the N-terminal section; belongs to the methyltransferase superfamily. tRNA (mnm(5)s(2)U34)-methyltransferase family.</text>
</comment>
<reference evidence="13" key="1">
    <citation type="submission" date="2022-07" db="EMBL/GenBank/DDBJ databases">
        <title>Alkalimarinus sp. nov., isolated from gut of a Alitta virens.</title>
        <authorList>
            <person name="Yang A.I."/>
            <person name="Shin N.-R."/>
        </authorList>
    </citation>
    <scope>NUCLEOTIDE SEQUENCE</scope>
    <source>
        <strain evidence="13">FA028</strain>
    </source>
</reference>